<dbReference type="EMBL" id="JPGG01000017">
    <property type="protein sequence ID" value="KGC11390.1"/>
    <property type="molecule type" value="Genomic_DNA"/>
</dbReference>
<sequence length="306" mass="33148">MNNLKIVRITAIDAFRRLLVVMLPVIFCAPSFGAQGLLPNPAPLQDHVDMASDEQQRTSLPLALQQAEKSGNKILKTFPAAGGFVGHVLQTAPRHYSIVYTLPGRDDLLVVGTLLSGKGENLSAKYISEYAPQTNYDEFSSRILATRSIASGASSSGAEIYVFMDPNCIFCHLLWKALLPYESAGLSVHWVPLGFLKKDSPGKAAALLDAANPARVLNTMETGFDERTESAAIDAESSIPKQTSDELSSNKKLFDAMGFVGTPAIVYRDASGHWQSLQGMPRLSALSAALSLPLLPQTDPELERFR</sequence>
<dbReference type="Gene3D" id="3.10.450.70">
    <property type="entry name" value="Disulphide bond isomerase, DsbC/G, N-terminal"/>
    <property type="match status" value="1"/>
</dbReference>
<evidence type="ECO:0000259" key="1">
    <source>
        <dbReference type="Pfam" id="PF13098"/>
    </source>
</evidence>
<evidence type="ECO:0000313" key="4">
    <source>
        <dbReference type="Proteomes" id="UP000029590"/>
    </source>
</evidence>
<dbReference type="InterPro" id="IPR051470">
    <property type="entry name" value="Thiol:disulfide_interchange"/>
</dbReference>
<gene>
    <name evidence="3" type="ORF">CRM94_24710</name>
    <name evidence="2" type="ORF">DM48_7236</name>
</gene>
<reference evidence="2 4" key="1">
    <citation type="submission" date="2014-04" db="EMBL/GenBank/DDBJ databases">
        <authorList>
            <person name="Bishop-Lilly K.A."/>
            <person name="Broomall S.M."/>
            <person name="Chain P.S."/>
            <person name="Chertkov O."/>
            <person name="Coyne S.R."/>
            <person name="Daligault H.E."/>
            <person name="Davenport K.W."/>
            <person name="Erkkila T."/>
            <person name="Frey K.G."/>
            <person name="Gibbons H.S."/>
            <person name="Gu W."/>
            <person name="Jaissle J."/>
            <person name="Johnson S.L."/>
            <person name="Koroleva G.I."/>
            <person name="Ladner J.T."/>
            <person name="Lo C.-C."/>
            <person name="Minogue T.D."/>
            <person name="Munk C."/>
            <person name="Palacios G.F."/>
            <person name="Redden C.L."/>
            <person name="Rosenzweig C.N."/>
            <person name="Scholz M.B."/>
            <person name="Teshima H."/>
            <person name="Xu Y."/>
        </authorList>
    </citation>
    <scope>NUCLEOTIDE SEQUENCE [LARGE SCALE GENOMIC DNA]</scope>
    <source>
        <strain evidence="4">gladioli</strain>
        <strain evidence="2">Gladioli</strain>
    </source>
</reference>
<dbReference type="GO" id="GO:0042597">
    <property type="term" value="C:periplasmic space"/>
    <property type="evidence" value="ECO:0007669"/>
    <property type="project" value="InterPro"/>
</dbReference>
<evidence type="ECO:0000313" key="2">
    <source>
        <dbReference type="EMBL" id="KGC11390.1"/>
    </source>
</evidence>
<evidence type="ECO:0000313" key="5">
    <source>
        <dbReference type="Proteomes" id="UP000220629"/>
    </source>
</evidence>
<name>A0A095F329_BURGA</name>
<reference evidence="3" key="3">
    <citation type="submission" date="2017-09" db="EMBL/GenBank/DDBJ databases">
        <title>FDA dAtabase for Regulatory Grade micrObial Sequences (FDA-ARGOS): Supporting development and validation of Infectious Disease Dx tests.</title>
        <authorList>
            <person name="Minogue T."/>
            <person name="Wolcott M."/>
            <person name="Wasieloski L."/>
            <person name="Aguilar W."/>
            <person name="Moore D."/>
            <person name="Tallon L.J."/>
            <person name="Sadzewicz L."/>
            <person name="Ott S."/>
            <person name="Zhao X."/>
            <person name="Nagaraj S."/>
            <person name="Vavikolanu K."/>
            <person name="Aluvathingal J."/>
            <person name="Nadendla S."/>
            <person name="Sichtig H."/>
        </authorList>
    </citation>
    <scope>NUCLEOTIDE SEQUENCE</scope>
    <source>
        <strain evidence="3">FDAARGOS_390</strain>
    </source>
</reference>
<dbReference type="Proteomes" id="UP000220629">
    <property type="component" value="Unassembled WGS sequence"/>
</dbReference>
<accession>A0A095F329</accession>
<dbReference type="Proteomes" id="UP000029590">
    <property type="component" value="Unassembled WGS sequence"/>
</dbReference>
<dbReference type="InterPro" id="IPR009094">
    <property type="entry name" value="DiS-bond_isomerase_DsbC/G_N_sf"/>
</dbReference>
<evidence type="ECO:0000313" key="3">
    <source>
        <dbReference type="EMBL" id="PEH37702.1"/>
    </source>
</evidence>
<dbReference type="SUPFAM" id="SSF52833">
    <property type="entry name" value="Thioredoxin-like"/>
    <property type="match status" value="1"/>
</dbReference>
<organism evidence="3 5">
    <name type="scientific">Burkholderia gladioli</name>
    <name type="common">Pseudomonas marginata</name>
    <name type="synonym">Phytomonas marginata</name>
    <dbReference type="NCBI Taxonomy" id="28095"/>
    <lineage>
        <taxon>Bacteria</taxon>
        <taxon>Pseudomonadati</taxon>
        <taxon>Pseudomonadota</taxon>
        <taxon>Betaproteobacteria</taxon>
        <taxon>Burkholderiales</taxon>
        <taxon>Burkholderiaceae</taxon>
        <taxon>Burkholderia</taxon>
    </lineage>
</organism>
<dbReference type="Gene3D" id="3.40.30.10">
    <property type="entry name" value="Glutaredoxin"/>
    <property type="match status" value="1"/>
</dbReference>
<dbReference type="OrthoDB" id="5298214at2"/>
<dbReference type="InterPro" id="IPR036249">
    <property type="entry name" value="Thioredoxin-like_sf"/>
</dbReference>
<comment type="caution">
    <text evidence="3">The sequence shown here is derived from an EMBL/GenBank/DDBJ whole genome shotgun (WGS) entry which is preliminary data.</text>
</comment>
<dbReference type="PANTHER" id="PTHR35272">
    <property type="entry name" value="THIOL:DISULFIDE INTERCHANGE PROTEIN DSBC-RELATED"/>
    <property type="match status" value="1"/>
</dbReference>
<dbReference type="AlphaFoldDB" id="A0A095F329"/>
<dbReference type="InterPro" id="IPR012336">
    <property type="entry name" value="Thioredoxin-like_fold"/>
</dbReference>
<dbReference type="KEGG" id="bgo:BM43_93"/>
<dbReference type="RefSeq" id="WP_080742310.1">
    <property type="nucleotide sequence ID" value="NZ_CADEVY010000018.1"/>
</dbReference>
<protein>
    <submittedName>
        <fullName evidence="3">Thiol:disulfide interchange protein DsbG</fullName>
    </submittedName>
    <submittedName>
        <fullName evidence="2">Thioredoxin-like domain protein</fullName>
    </submittedName>
</protein>
<dbReference type="PANTHER" id="PTHR35272:SF4">
    <property type="entry name" value="THIOL:DISULFIDE INTERCHANGE PROTEIN DSBG"/>
    <property type="match status" value="1"/>
</dbReference>
<reference evidence="5" key="2">
    <citation type="submission" date="2017-09" db="EMBL/GenBank/DDBJ databases">
        <title>FDA dAtabase for Regulatory Grade micrObial Sequences (FDA-ARGOS): Supporting development and validation of Infectious Disease Dx tests.</title>
        <authorList>
            <person name="Minogue T."/>
            <person name="Wolcott M."/>
            <person name="Wasieloski L."/>
            <person name="Aguilar W."/>
            <person name="Moore D."/>
            <person name="Tallon L."/>
            <person name="Sadzewicz L."/>
            <person name="Ott S."/>
            <person name="Zhao X."/>
            <person name="Nagaraj S."/>
            <person name="Vavikolanu K."/>
            <person name="Aluvathingal J."/>
            <person name="Nadendla S."/>
            <person name="Sichtig H."/>
        </authorList>
    </citation>
    <scope>NUCLEOTIDE SEQUENCE [LARGE SCALE GENOMIC DNA]</scope>
    <source>
        <strain evidence="5">FDAARGOS_390</strain>
    </source>
</reference>
<feature type="domain" description="Thioredoxin-like fold" evidence="1">
    <location>
        <begin position="160"/>
        <end position="271"/>
    </location>
</feature>
<dbReference type="NCBIfam" id="NF008657">
    <property type="entry name" value="PRK11657.1"/>
    <property type="match status" value="1"/>
</dbReference>
<dbReference type="Pfam" id="PF13098">
    <property type="entry name" value="Thioredoxin_2"/>
    <property type="match status" value="1"/>
</dbReference>
<dbReference type="EMBL" id="PDDY01000004">
    <property type="protein sequence ID" value="PEH37702.1"/>
    <property type="molecule type" value="Genomic_DNA"/>
</dbReference>
<proteinExistence type="predicted"/>